<keyword evidence="2 6" id="KW-0812">Transmembrane</keyword>
<dbReference type="AlphaFoldDB" id="A0AAE8MQE6"/>
<evidence type="ECO:0000256" key="6">
    <source>
        <dbReference type="SAM" id="Phobius"/>
    </source>
</evidence>
<evidence type="ECO:0000313" key="8">
    <source>
        <dbReference type="Proteomes" id="UP001187682"/>
    </source>
</evidence>
<dbReference type="GO" id="GO:0016020">
    <property type="term" value="C:membrane"/>
    <property type="evidence" value="ECO:0007669"/>
    <property type="project" value="UniProtKB-SubCell"/>
</dbReference>
<proteinExistence type="predicted"/>
<dbReference type="InterPro" id="IPR051694">
    <property type="entry name" value="Immunoregulatory_rcpt-like"/>
</dbReference>
<name>A0AAE8MQE6_9PEZI</name>
<dbReference type="Proteomes" id="UP001187682">
    <property type="component" value="Unassembled WGS sequence"/>
</dbReference>
<evidence type="ECO:0000256" key="3">
    <source>
        <dbReference type="ARBA" id="ARBA00022989"/>
    </source>
</evidence>
<evidence type="ECO:0000256" key="1">
    <source>
        <dbReference type="ARBA" id="ARBA00004167"/>
    </source>
</evidence>
<feature type="compositionally biased region" description="Polar residues" evidence="5">
    <location>
        <begin position="351"/>
        <end position="370"/>
    </location>
</feature>
<keyword evidence="3 6" id="KW-1133">Transmembrane helix</keyword>
<evidence type="ECO:0000256" key="5">
    <source>
        <dbReference type="SAM" id="MobiDB-lite"/>
    </source>
</evidence>
<comment type="caution">
    <text evidence="7">The sequence shown here is derived from an EMBL/GenBank/DDBJ whole genome shotgun (WGS) entry which is preliminary data.</text>
</comment>
<evidence type="ECO:0000313" key="7">
    <source>
        <dbReference type="EMBL" id="SPN96787.1"/>
    </source>
</evidence>
<sequence>MRARRRADHGALAGLPALFGRQISTDCVSGENFYRCAINNFAGCCHVDPCALEDGCPTPDTDGPAPGAKSVPVEETVTFTKTIGAPAVRRTSTTTVTPTVTLSPTSSAGEGEPTTDAATTATDGSAVLPTDAGSLPKDQDHGRDGGGGLPGGAIAGIVIGILALIFLLLAAWLFLRRRKRRRLAAAEADFPPPSDENDEKFLGAAIASAASPVSSYLGGRSPSLASTPGLGKYPSPVSSPGLGNAARYPSPASTPGFGGDARGSKSSYASGLTASGILPAGVTPFPAIAQLDGTPVVLAEMDGTTTAAPAAPARLGEVSAGASSPARGQGVSLPTVAEDRPRPWSGALRGTLSSTEAERSGQTYVTSWSQYEGGPNK</sequence>
<dbReference type="PANTHER" id="PTHR15549">
    <property type="entry name" value="PAIRED IMMUNOGLOBULIN-LIKE TYPE 2 RECEPTOR"/>
    <property type="match status" value="1"/>
</dbReference>
<accession>A0AAE8MQE6</accession>
<evidence type="ECO:0000256" key="2">
    <source>
        <dbReference type="ARBA" id="ARBA00022692"/>
    </source>
</evidence>
<feature type="region of interest" description="Disordered" evidence="5">
    <location>
        <begin position="227"/>
        <end position="269"/>
    </location>
</feature>
<organism evidence="7 8">
    <name type="scientific">Cephalotrichum gorgonifer</name>
    <dbReference type="NCBI Taxonomy" id="2041049"/>
    <lineage>
        <taxon>Eukaryota</taxon>
        <taxon>Fungi</taxon>
        <taxon>Dikarya</taxon>
        <taxon>Ascomycota</taxon>
        <taxon>Pezizomycotina</taxon>
        <taxon>Sordariomycetes</taxon>
        <taxon>Hypocreomycetidae</taxon>
        <taxon>Microascales</taxon>
        <taxon>Microascaceae</taxon>
        <taxon>Cephalotrichum</taxon>
    </lineage>
</organism>
<gene>
    <name evidence="7" type="ORF">DNG_00307</name>
</gene>
<feature type="region of interest" description="Disordered" evidence="5">
    <location>
        <begin position="317"/>
        <end position="377"/>
    </location>
</feature>
<feature type="region of interest" description="Disordered" evidence="5">
    <location>
        <begin position="88"/>
        <end position="146"/>
    </location>
</feature>
<dbReference type="GO" id="GO:0071944">
    <property type="term" value="C:cell periphery"/>
    <property type="evidence" value="ECO:0007669"/>
    <property type="project" value="UniProtKB-ARBA"/>
</dbReference>
<reference evidence="7" key="1">
    <citation type="submission" date="2018-03" db="EMBL/GenBank/DDBJ databases">
        <authorList>
            <person name="Guldener U."/>
        </authorList>
    </citation>
    <scope>NUCLEOTIDE SEQUENCE</scope>
</reference>
<feature type="compositionally biased region" description="Low complexity" evidence="5">
    <location>
        <begin position="88"/>
        <end position="123"/>
    </location>
</feature>
<keyword evidence="4 6" id="KW-0472">Membrane</keyword>
<comment type="subcellular location">
    <subcellularLocation>
        <location evidence="1">Membrane</location>
        <topology evidence="1">Single-pass membrane protein</topology>
    </subcellularLocation>
</comment>
<keyword evidence="8" id="KW-1185">Reference proteome</keyword>
<evidence type="ECO:0000256" key="4">
    <source>
        <dbReference type="ARBA" id="ARBA00023136"/>
    </source>
</evidence>
<dbReference type="EMBL" id="ONZQ02000001">
    <property type="protein sequence ID" value="SPN96787.1"/>
    <property type="molecule type" value="Genomic_DNA"/>
</dbReference>
<feature type="transmembrane region" description="Helical" evidence="6">
    <location>
        <begin position="153"/>
        <end position="175"/>
    </location>
</feature>
<protein>
    <submittedName>
        <fullName evidence="7">Uncharacterized protein</fullName>
    </submittedName>
</protein>